<keyword evidence="2" id="KW-1185">Reference proteome</keyword>
<evidence type="ECO:0000313" key="2">
    <source>
        <dbReference type="Proteomes" id="UP001165064"/>
    </source>
</evidence>
<reference evidence="1" key="1">
    <citation type="submission" date="2023-04" db="EMBL/GenBank/DDBJ databases">
        <title>Ambrosiozyma monospora NBRC 10751.</title>
        <authorList>
            <person name="Ichikawa N."/>
            <person name="Sato H."/>
            <person name="Tonouchi N."/>
        </authorList>
    </citation>
    <scope>NUCLEOTIDE SEQUENCE</scope>
    <source>
        <strain evidence="1">NBRC 10751</strain>
    </source>
</reference>
<protein>
    <submittedName>
        <fullName evidence="1">Unnamed protein product</fullName>
    </submittedName>
</protein>
<sequence length="190" mass="21990">MISSVINPREEKVLHSNLPSELNEPIYLTTTSSDADEAKQVADDIIRLVKEEEKFGYNDIAVLIRISRSSHPFQKAFVKAGIPHRVVRGSAFWDLIEIKLTISYLRVISSDFDWIGYRTALLSLDGFGDKRAEPIDKDMEKLYKKNKKVDVYSYIAKMASKKTKLGKTLRELLDMVDQYQLKKDWLRYLN</sequence>
<gene>
    <name evidence="1" type="ORF">Amon02_001307800</name>
</gene>
<evidence type="ECO:0000313" key="1">
    <source>
        <dbReference type="EMBL" id="GMF07874.1"/>
    </source>
</evidence>
<dbReference type="Proteomes" id="UP001165064">
    <property type="component" value="Unassembled WGS sequence"/>
</dbReference>
<comment type="caution">
    <text evidence="1">The sequence shown here is derived from an EMBL/GenBank/DDBJ whole genome shotgun (WGS) entry which is preliminary data.</text>
</comment>
<name>A0ACB5UCW2_AMBMO</name>
<proteinExistence type="predicted"/>
<accession>A0ACB5UCW2</accession>
<dbReference type="EMBL" id="BSXS01016512">
    <property type="protein sequence ID" value="GMF07874.1"/>
    <property type="molecule type" value="Genomic_DNA"/>
</dbReference>
<organism evidence="1 2">
    <name type="scientific">Ambrosiozyma monospora</name>
    <name type="common">Yeast</name>
    <name type="synonym">Endomycopsis monosporus</name>
    <dbReference type="NCBI Taxonomy" id="43982"/>
    <lineage>
        <taxon>Eukaryota</taxon>
        <taxon>Fungi</taxon>
        <taxon>Dikarya</taxon>
        <taxon>Ascomycota</taxon>
        <taxon>Saccharomycotina</taxon>
        <taxon>Pichiomycetes</taxon>
        <taxon>Pichiales</taxon>
        <taxon>Pichiaceae</taxon>
        <taxon>Ambrosiozyma</taxon>
    </lineage>
</organism>